<dbReference type="PANTHER" id="PTHR12214:SF0">
    <property type="entry name" value="LD29489P"/>
    <property type="match status" value="1"/>
</dbReference>
<sequence>MSILTEPVVRRPGLASKPKRPSSLRLSFGPGEAPTEQSDGDAPGLAATPKKSRLGGVAAAERRLPRSSLSSELLPFRAGQADDRPSYSKDYINELKQSTPSTPKDLTVHNPSADGTSGSALDMVSKFGPLVSVNDTPAIPTDAEIKEKKERRARLAKEKEFISLHGSDDEDDNRVLPWEKPKYAETRLVPDDEDVAEGFDEFVEDGKIALGRKTERELKRRRRAEMAEMIAEAEGSGSDQETDDSEYERKAAYDAAQTRAGTYGHHNRELDGQRPRTPPKITPLPEMSDAVGRLRKSLAAMEETKAAKLKKLELLRREKKEIADMEIRVQSELKDTGERFEKLRIEAGLTGANGAEVQPCDSPMVDRGLESLGTMPLHMASEDSDD</sequence>
<dbReference type="OrthoDB" id="429427at2759"/>
<dbReference type="GO" id="GO:0000390">
    <property type="term" value="P:spliceosomal complex disassembly"/>
    <property type="evidence" value="ECO:0007669"/>
    <property type="project" value="InterPro"/>
</dbReference>
<keyword evidence="6" id="KW-1185">Reference proteome</keyword>
<accession>A0A6G1HWZ5</accession>
<evidence type="ECO:0000313" key="5">
    <source>
        <dbReference type="EMBL" id="KAF2400532.1"/>
    </source>
</evidence>
<evidence type="ECO:0000256" key="4">
    <source>
        <dbReference type="SAM" id="MobiDB-lite"/>
    </source>
</evidence>
<dbReference type="Pfam" id="PF15458">
    <property type="entry name" value="NTR2"/>
    <property type="match status" value="1"/>
</dbReference>
<feature type="compositionally biased region" description="Polar residues" evidence="4">
    <location>
        <begin position="95"/>
        <end position="119"/>
    </location>
</feature>
<evidence type="ECO:0000256" key="3">
    <source>
        <dbReference type="SAM" id="Coils"/>
    </source>
</evidence>
<keyword evidence="3" id="KW-0175">Coiled coil</keyword>
<dbReference type="EMBL" id="ML996695">
    <property type="protein sequence ID" value="KAF2400532.1"/>
    <property type="molecule type" value="Genomic_DNA"/>
</dbReference>
<name>A0A6G1HWZ5_9PEZI</name>
<reference evidence="5" key="1">
    <citation type="journal article" date="2020" name="Stud. Mycol.">
        <title>101 Dothideomycetes genomes: a test case for predicting lifestyles and emergence of pathogens.</title>
        <authorList>
            <person name="Haridas S."/>
            <person name="Albert R."/>
            <person name="Binder M."/>
            <person name="Bloem J."/>
            <person name="Labutti K."/>
            <person name="Salamov A."/>
            <person name="Andreopoulos B."/>
            <person name="Baker S."/>
            <person name="Barry K."/>
            <person name="Bills G."/>
            <person name="Bluhm B."/>
            <person name="Cannon C."/>
            <person name="Castanera R."/>
            <person name="Culley D."/>
            <person name="Daum C."/>
            <person name="Ezra D."/>
            <person name="Gonzalez J."/>
            <person name="Henrissat B."/>
            <person name="Kuo A."/>
            <person name="Liang C."/>
            <person name="Lipzen A."/>
            <person name="Lutzoni F."/>
            <person name="Magnuson J."/>
            <person name="Mondo S."/>
            <person name="Nolan M."/>
            <person name="Ohm R."/>
            <person name="Pangilinan J."/>
            <person name="Park H.-J."/>
            <person name="Ramirez L."/>
            <person name="Alfaro M."/>
            <person name="Sun H."/>
            <person name="Tritt A."/>
            <person name="Yoshinaga Y."/>
            <person name="Zwiers L.-H."/>
            <person name="Turgeon B."/>
            <person name="Goodwin S."/>
            <person name="Spatafora J."/>
            <person name="Crous P."/>
            <person name="Grigoriev I."/>
        </authorList>
    </citation>
    <scope>NUCLEOTIDE SEQUENCE</scope>
    <source>
        <strain evidence="5">CBS 262.69</strain>
    </source>
</reference>
<dbReference type="Proteomes" id="UP000799640">
    <property type="component" value="Unassembled WGS sequence"/>
</dbReference>
<evidence type="ECO:0000256" key="2">
    <source>
        <dbReference type="ARBA" id="ARBA00023242"/>
    </source>
</evidence>
<dbReference type="InterPro" id="IPR012890">
    <property type="entry name" value="GCFC2-like"/>
</dbReference>
<feature type="region of interest" description="Disordered" evidence="4">
    <location>
        <begin position="229"/>
        <end position="289"/>
    </location>
</feature>
<evidence type="ECO:0000313" key="6">
    <source>
        <dbReference type="Proteomes" id="UP000799640"/>
    </source>
</evidence>
<organism evidence="5 6">
    <name type="scientific">Trichodelitschia bisporula</name>
    <dbReference type="NCBI Taxonomy" id="703511"/>
    <lineage>
        <taxon>Eukaryota</taxon>
        <taxon>Fungi</taxon>
        <taxon>Dikarya</taxon>
        <taxon>Ascomycota</taxon>
        <taxon>Pezizomycotina</taxon>
        <taxon>Dothideomycetes</taxon>
        <taxon>Dothideomycetes incertae sedis</taxon>
        <taxon>Phaeotrichales</taxon>
        <taxon>Phaeotrichaceae</taxon>
        <taxon>Trichodelitschia</taxon>
    </lineage>
</organism>
<gene>
    <name evidence="5" type="ORF">EJ06DRAFT_510749</name>
</gene>
<feature type="coiled-coil region" evidence="3">
    <location>
        <begin position="298"/>
        <end position="335"/>
    </location>
</feature>
<protein>
    <submittedName>
        <fullName evidence="5">Uncharacterized protein</fullName>
    </submittedName>
</protein>
<feature type="region of interest" description="Disordered" evidence="4">
    <location>
        <begin position="1"/>
        <end position="121"/>
    </location>
</feature>
<dbReference type="GO" id="GO:0071008">
    <property type="term" value="C:U2-type post-mRNA release spliceosomal complex"/>
    <property type="evidence" value="ECO:0007669"/>
    <property type="project" value="InterPro"/>
</dbReference>
<evidence type="ECO:0000256" key="1">
    <source>
        <dbReference type="ARBA" id="ARBA00004123"/>
    </source>
</evidence>
<dbReference type="AlphaFoldDB" id="A0A6G1HWZ5"/>
<dbReference type="PANTHER" id="PTHR12214">
    <property type="entry name" value="GC-RICH SEQUENCE DNA-BINDING FACTOR"/>
    <property type="match status" value="1"/>
</dbReference>
<comment type="subcellular location">
    <subcellularLocation>
        <location evidence="1">Nucleus</location>
    </subcellularLocation>
</comment>
<feature type="compositionally biased region" description="Low complexity" evidence="4">
    <location>
        <begin position="66"/>
        <end position="75"/>
    </location>
</feature>
<feature type="compositionally biased region" description="Basic and acidic residues" evidence="4">
    <location>
        <begin position="80"/>
        <end position="93"/>
    </location>
</feature>
<keyword evidence="2" id="KW-0539">Nucleus</keyword>
<dbReference type="GO" id="GO:0003677">
    <property type="term" value="F:DNA binding"/>
    <property type="evidence" value="ECO:0007669"/>
    <property type="project" value="InterPro"/>
</dbReference>
<dbReference type="InterPro" id="IPR028211">
    <property type="entry name" value="Ntr2"/>
</dbReference>
<proteinExistence type="predicted"/>
<feature type="region of interest" description="Disordered" evidence="4">
    <location>
        <begin position="353"/>
        <end position="386"/>
    </location>
</feature>